<name>A0AAJ7RYP5_9HYME</name>
<dbReference type="PANTHER" id="PTHR28495">
    <property type="entry name" value="HYPOTHETICAL PROTEIN LOC100359752"/>
    <property type="match status" value="1"/>
</dbReference>
<proteinExistence type="predicted"/>
<feature type="domain" description="DUF4708" evidence="1">
    <location>
        <begin position="29"/>
        <end position="289"/>
    </location>
</feature>
<dbReference type="InterPro" id="IPR031643">
    <property type="entry name" value="DUF4708"/>
</dbReference>
<protein>
    <submittedName>
        <fullName evidence="3">Uncharacterized protein C18orf63-like</fullName>
    </submittedName>
</protein>
<organism evidence="2 3">
    <name type="scientific">Ceratina calcarata</name>
    <dbReference type="NCBI Taxonomy" id="156304"/>
    <lineage>
        <taxon>Eukaryota</taxon>
        <taxon>Metazoa</taxon>
        <taxon>Ecdysozoa</taxon>
        <taxon>Arthropoda</taxon>
        <taxon>Hexapoda</taxon>
        <taxon>Insecta</taxon>
        <taxon>Pterygota</taxon>
        <taxon>Neoptera</taxon>
        <taxon>Endopterygota</taxon>
        <taxon>Hymenoptera</taxon>
        <taxon>Apocrita</taxon>
        <taxon>Aculeata</taxon>
        <taxon>Apoidea</taxon>
        <taxon>Anthophila</taxon>
        <taxon>Apidae</taxon>
        <taxon>Ceratina</taxon>
        <taxon>Zadontomerus</taxon>
    </lineage>
</organism>
<dbReference type="Pfam" id="PF15813">
    <property type="entry name" value="DUF4708"/>
    <property type="match status" value="1"/>
</dbReference>
<sequence length="563" mass="64964">MDPCSLIYERKGEMSFYTSFPNRNDLVCTMCKIDITELRDSSAKSNFQWQIMKCRSLIYLISDVIASPVRGKTSTFIFVVVRKQLAEAGKLARILENFKLMNPERVPLTTEIYKECLTFTIQTRLAPLWNKVGDYLVRGKEFYNSIDEVDAVKLNINIQDGNICLKLHAEKIRIPRVKFEDYVPPSGIVNFLADPKGYINLSNYQLPFVHVLPSTKRGKVVSISKELPLKCVFKDYDQLRRHWKNMYGYSLPKNKNDISAFYQIKFLIPKSNIFIYPSVCVTSGSLDIIPSRRDKDPIIKHFISDIHSKLPLVCGKQLQISKCSPVTAVSSNANSTCTEKDSLKKVVSIDPEEEDNTTAQLEFSVKSLDEPTKNINTAVSVKMPLAKLHQFHNVPYDENIRYNTNDRNMKENQDGTQYSNTEQDPCDENIENFYIETNIPTSSSGKFTVSNGEMISKYFKSEKKRPGQKLLNSAERQKYLTLRETVTKTRSNENRCTSLQEMDENNIETMARRNRLHELQHSDLSDWLKKHSIQHKSKETKSELIKKVLSHMRNTQILNKFRI</sequence>
<dbReference type="RefSeq" id="XP_026667457.1">
    <property type="nucleotide sequence ID" value="XM_026811656.1"/>
</dbReference>
<evidence type="ECO:0000313" key="2">
    <source>
        <dbReference type="Proteomes" id="UP000694925"/>
    </source>
</evidence>
<gene>
    <name evidence="3" type="primary">LOC108622652</name>
</gene>
<dbReference type="GeneID" id="108622652"/>
<dbReference type="PANTHER" id="PTHR28495:SF1">
    <property type="entry name" value="GENE, 17266-RELATED"/>
    <property type="match status" value="1"/>
</dbReference>
<evidence type="ECO:0000259" key="1">
    <source>
        <dbReference type="Pfam" id="PF15813"/>
    </source>
</evidence>
<accession>A0AAJ7RYP5</accession>
<dbReference type="KEGG" id="ccal:108622652"/>
<keyword evidence="2" id="KW-1185">Reference proteome</keyword>
<reference evidence="3" key="1">
    <citation type="submission" date="2025-08" db="UniProtKB">
        <authorList>
            <consortium name="RefSeq"/>
        </authorList>
    </citation>
    <scope>IDENTIFICATION</scope>
    <source>
        <tissue evidence="3">Whole body</tissue>
    </source>
</reference>
<dbReference type="AlphaFoldDB" id="A0AAJ7RYP5"/>
<evidence type="ECO:0000313" key="3">
    <source>
        <dbReference type="RefSeq" id="XP_026667457.1"/>
    </source>
</evidence>
<dbReference type="Proteomes" id="UP000694925">
    <property type="component" value="Unplaced"/>
</dbReference>